<evidence type="ECO:0000259" key="2">
    <source>
        <dbReference type="Pfam" id="PF26347"/>
    </source>
</evidence>
<dbReference type="Proteomes" id="UP000005262">
    <property type="component" value="Chromosome"/>
</dbReference>
<reference evidence="4" key="2">
    <citation type="submission" date="2012-08" db="EMBL/GenBank/DDBJ databases">
        <title>Finished genome of Desulfosporosinus meridiei DSM 13257.</title>
        <authorList>
            <person name="Huntemann M."/>
            <person name="Wei C.-L."/>
            <person name="Han J."/>
            <person name="Detter J.C."/>
            <person name="Han C."/>
            <person name="Davenport K."/>
            <person name="Daligault H."/>
            <person name="Erkkila T."/>
            <person name="Gu W."/>
            <person name="Munk A.C.C."/>
            <person name="Teshima H."/>
            <person name="Xu Y."/>
            <person name="Chain P."/>
            <person name="Tapia R."/>
            <person name="Chen A."/>
            <person name="Krypides N."/>
            <person name="Mavromatis K."/>
            <person name="Markowitz V."/>
            <person name="Szeto E."/>
            <person name="Ivanova N."/>
            <person name="Mikhailova N."/>
            <person name="Ovchinnikova G."/>
            <person name="Pagani I."/>
            <person name="Pati A."/>
            <person name="Goodwin L."/>
            <person name="Peters L."/>
            <person name="Pitluck S."/>
            <person name="Woyke T."/>
            <person name="Pester M."/>
            <person name="Spring S."/>
            <person name="Ollivier B."/>
            <person name="Rattei T."/>
            <person name="Klenk H.-P."/>
            <person name="Wagner M."/>
            <person name="Loy A."/>
        </authorList>
    </citation>
    <scope>NUCLEOTIDE SEQUENCE [LARGE SCALE GENOMIC DNA]</scope>
    <source>
        <strain evidence="4">ATCC BAA-275 / DSM 13257 / NCIMB 13706 / S10</strain>
    </source>
</reference>
<dbReference type="InterPro" id="IPR058620">
    <property type="entry name" value="YtrI_C"/>
</dbReference>
<keyword evidence="4" id="KW-1185">Reference proteome</keyword>
<gene>
    <name evidence="3" type="ordered locus">Desmer_0410</name>
</gene>
<keyword evidence="1" id="KW-0812">Transmembrane</keyword>
<dbReference type="HOGENOM" id="CLU_142122_0_0_9"/>
<dbReference type="STRING" id="768704.Desmer_0410"/>
<feature type="transmembrane region" description="Helical" evidence="1">
    <location>
        <begin position="15"/>
        <end position="34"/>
    </location>
</feature>
<evidence type="ECO:0000313" key="3">
    <source>
        <dbReference type="EMBL" id="AFQ42460.1"/>
    </source>
</evidence>
<name>J7ILM7_DESMD</name>
<accession>J7ILM7</accession>
<evidence type="ECO:0000256" key="1">
    <source>
        <dbReference type="SAM" id="Phobius"/>
    </source>
</evidence>
<dbReference type="OrthoDB" id="1908598at2"/>
<dbReference type="RefSeq" id="WP_014901382.1">
    <property type="nucleotide sequence ID" value="NC_018515.1"/>
</dbReference>
<sequence length="156" mass="17923">MNPLNNKGLNGKSCFFTGIIIGILVGAAAFNIMVSYRLDSLYKRIAYFEQIIDDKNAVLEKFEKNINTRSLRIKRIEVALVFDGDEIDQINIEKSVKDRYSELLGKEVNKVDSDLIVEVVDKRILKIEDKEFKLKVNKLILTEVMKIWISVEPVSQ</sequence>
<organism evidence="3 4">
    <name type="scientific">Desulfosporosinus meridiei (strain ATCC BAA-275 / DSM 13257 / KCTC 12902 / NCIMB 13706 / S10)</name>
    <dbReference type="NCBI Taxonomy" id="768704"/>
    <lineage>
        <taxon>Bacteria</taxon>
        <taxon>Bacillati</taxon>
        <taxon>Bacillota</taxon>
        <taxon>Clostridia</taxon>
        <taxon>Eubacteriales</taxon>
        <taxon>Desulfitobacteriaceae</taxon>
        <taxon>Desulfosporosinus</taxon>
    </lineage>
</organism>
<dbReference type="EMBL" id="CP003629">
    <property type="protein sequence ID" value="AFQ42460.1"/>
    <property type="molecule type" value="Genomic_DNA"/>
</dbReference>
<dbReference type="eggNOG" id="ENOG5032UBI">
    <property type="taxonomic scope" value="Bacteria"/>
</dbReference>
<keyword evidence="1" id="KW-0472">Membrane</keyword>
<evidence type="ECO:0000313" key="4">
    <source>
        <dbReference type="Proteomes" id="UP000005262"/>
    </source>
</evidence>
<protein>
    <recommendedName>
        <fullName evidence="2">Sporulation membrane protein YtrI C-terminal domain-containing protein</fullName>
    </recommendedName>
</protein>
<dbReference type="AlphaFoldDB" id="J7ILM7"/>
<feature type="domain" description="Sporulation membrane protein YtrI C-terminal" evidence="2">
    <location>
        <begin position="85"/>
        <end position="151"/>
    </location>
</feature>
<proteinExistence type="predicted"/>
<keyword evidence="1" id="KW-1133">Transmembrane helix</keyword>
<dbReference type="Pfam" id="PF26347">
    <property type="entry name" value="YtrI_sporulation"/>
    <property type="match status" value="1"/>
</dbReference>
<dbReference type="KEGG" id="dmi:Desmer_0410"/>
<reference evidence="3 4" key="1">
    <citation type="journal article" date="2012" name="J. Bacteriol.">
        <title>Complete genome sequences of Desulfosporosinus orientis DSM765T, Desulfosporosinus youngiae DSM17734T, Desulfosporosinus meridiei DSM13257T, and Desulfosporosinus acidiphilus DSM22704T.</title>
        <authorList>
            <person name="Pester M."/>
            <person name="Brambilla E."/>
            <person name="Alazard D."/>
            <person name="Rattei T."/>
            <person name="Weinmaier T."/>
            <person name="Han J."/>
            <person name="Lucas S."/>
            <person name="Lapidus A."/>
            <person name="Cheng J.F."/>
            <person name="Goodwin L."/>
            <person name="Pitluck S."/>
            <person name="Peters L."/>
            <person name="Ovchinnikova G."/>
            <person name="Teshima H."/>
            <person name="Detter J.C."/>
            <person name="Han C.S."/>
            <person name="Tapia R."/>
            <person name="Land M.L."/>
            <person name="Hauser L."/>
            <person name="Kyrpides N.C."/>
            <person name="Ivanova N.N."/>
            <person name="Pagani I."/>
            <person name="Huntmann M."/>
            <person name="Wei C.L."/>
            <person name="Davenport K.W."/>
            <person name="Daligault H."/>
            <person name="Chain P.S."/>
            <person name="Chen A."/>
            <person name="Mavromatis K."/>
            <person name="Markowitz V."/>
            <person name="Szeto E."/>
            <person name="Mikhailova N."/>
            <person name="Pati A."/>
            <person name="Wagner M."/>
            <person name="Woyke T."/>
            <person name="Ollivier B."/>
            <person name="Klenk H.P."/>
            <person name="Spring S."/>
            <person name="Loy A."/>
        </authorList>
    </citation>
    <scope>NUCLEOTIDE SEQUENCE [LARGE SCALE GENOMIC DNA]</scope>
    <source>
        <strain evidence="4">ATCC BAA-275 / DSM 13257 / NCIMB 13706 / S10</strain>
    </source>
</reference>